<accession>A0A1H7CF50</accession>
<gene>
    <name evidence="1" type="ORF">SAMN05660742_12173</name>
</gene>
<protein>
    <recommendedName>
        <fullName evidence="3">Flagellar operon protein TIGR03826</fullName>
    </recommendedName>
</protein>
<dbReference type="STRING" id="84035.SAMN05660742_12173"/>
<sequence length="135" mass="15403">MNNVGNCPECGKLCIKTAAGMCPDCYRLEQENEEVVASYVRDNPKSSVEEIHEATGVKEKTIFRMIKNGRFMDEFQVTYPCEKCGTDIVRGRLCEECNHRILKDIQDSQAKREAIQVKEKKDVAGKGMYTKNMTR</sequence>
<evidence type="ECO:0000313" key="2">
    <source>
        <dbReference type="Proteomes" id="UP000199662"/>
    </source>
</evidence>
<dbReference type="RefSeq" id="WP_019555459.1">
    <property type="nucleotide sequence ID" value="NZ_FNZK01000021.1"/>
</dbReference>
<dbReference type="AlphaFoldDB" id="A0A1H7CF50"/>
<name>A0A1H7CF50_9FIRM</name>
<reference evidence="1 2" key="1">
    <citation type="submission" date="2016-10" db="EMBL/GenBank/DDBJ databases">
        <authorList>
            <person name="de Groot N.N."/>
        </authorList>
    </citation>
    <scope>NUCLEOTIDE SEQUENCE [LARGE SCALE GENOMIC DNA]</scope>
    <source>
        <strain evidence="1 2">DSM 2179</strain>
    </source>
</reference>
<dbReference type="EMBL" id="FNZK01000021">
    <property type="protein sequence ID" value="SEJ88258.1"/>
    <property type="molecule type" value="Genomic_DNA"/>
</dbReference>
<evidence type="ECO:0000313" key="1">
    <source>
        <dbReference type="EMBL" id="SEJ88258.1"/>
    </source>
</evidence>
<organism evidence="1 2">
    <name type="scientific">Propionispira arboris</name>
    <dbReference type="NCBI Taxonomy" id="84035"/>
    <lineage>
        <taxon>Bacteria</taxon>
        <taxon>Bacillati</taxon>
        <taxon>Bacillota</taxon>
        <taxon>Negativicutes</taxon>
        <taxon>Selenomonadales</taxon>
        <taxon>Selenomonadaceae</taxon>
        <taxon>Propionispira</taxon>
    </lineage>
</organism>
<evidence type="ECO:0008006" key="3">
    <source>
        <dbReference type="Google" id="ProtNLM"/>
    </source>
</evidence>
<dbReference type="Proteomes" id="UP000199662">
    <property type="component" value="Unassembled WGS sequence"/>
</dbReference>
<keyword evidence="2" id="KW-1185">Reference proteome</keyword>
<proteinExistence type="predicted"/>